<dbReference type="InterPro" id="IPR002528">
    <property type="entry name" value="MATE_fam"/>
</dbReference>
<feature type="transmembrane region" description="Helical" evidence="10">
    <location>
        <begin position="45"/>
        <end position="74"/>
    </location>
</feature>
<keyword evidence="2" id="KW-0813">Transport</keyword>
<evidence type="ECO:0000256" key="10">
    <source>
        <dbReference type="SAM" id="Phobius"/>
    </source>
</evidence>
<dbReference type="Proteomes" id="UP001404104">
    <property type="component" value="Unassembled WGS sequence"/>
</dbReference>
<evidence type="ECO:0000256" key="2">
    <source>
        <dbReference type="ARBA" id="ARBA00022448"/>
    </source>
</evidence>
<keyword evidence="8 10" id="KW-0472">Membrane</keyword>
<comment type="subcellular location">
    <subcellularLocation>
        <location evidence="1">Cell inner membrane</location>
        <topology evidence="1">Multi-pass membrane protein</topology>
    </subcellularLocation>
</comment>
<dbReference type="PIRSF" id="PIRSF006603">
    <property type="entry name" value="DinF"/>
    <property type="match status" value="1"/>
</dbReference>
<feature type="transmembrane region" description="Helical" evidence="10">
    <location>
        <begin position="192"/>
        <end position="217"/>
    </location>
</feature>
<keyword evidence="4" id="KW-1003">Cell membrane</keyword>
<sequence>MRDLTTGPISKHLIGMAAFIGVGLVVQTLYFLVDLYFVAQLGKAAIAGVSSAGSTTFLVMAASQMVAVGALSLISQAIGRRDAADAQGVFEQSLSLSVVLGLATLVIGYTVGLVGVRALGADAATSALAAQYLAAYLPALALMFPVAAIGSALRASGVAGPPMLIQSLTVAFNALLAPVLVTGWLIGYPLGVFGAGLASSIATLAGSIAFVLLFGRMQPHLRLDVRRLAPRLTIWRRIADVGLPAAGEFVMIFVMTAVVYWIIRGYGPQVQAGYGIASRILQSIFLPPMAIAFAAAAMAGQNYGAKLPDRVRSTFYQCAGIGSIVMLVLTLLCQTNPQALILPFTHDPSVVAVAADYLRISSLNFVAIGLVFACSGMFQAFGDTRPALISSAGRLLTFVLPALYMSTRGDVALEAYWYLSAVAVTGQAIVSIWLLRGHMRDKLGNGPVPLVATAV</sequence>
<evidence type="ECO:0000256" key="1">
    <source>
        <dbReference type="ARBA" id="ARBA00004429"/>
    </source>
</evidence>
<evidence type="ECO:0000313" key="12">
    <source>
        <dbReference type="Proteomes" id="UP001404104"/>
    </source>
</evidence>
<feature type="transmembrane region" description="Helical" evidence="10">
    <location>
        <begin position="315"/>
        <end position="337"/>
    </location>
</feature>
<evidence type="ECO:0000256" key="9">
    <source>
        <dbReference type="ARBA" id="ARBA00031636"/>
    </source>
</evidence>
<dbReference type="RefSeq" id="WP_345862384.1">
    <property type="nucleotide sequence ID" value="NZ_JBDIMF010000001.1"/>
</dbReference>
<feature type="transmembrane region" description="Helical" evidence="10">
    <location>
        <begin position="387"/>
        <end position="404"/>
    </location>
</feature>
<dbReference type="NCBIfam" id="TIGR00797">
    <property type="entry name" value="matE"/>
    <property type="match status" value="1"/>
</dbReference>
<proteinExistence type="predicted"/>
<evidence type="ECO:0000256" key="7">
    <source>
        <dbReference type="ARBA" id="ARBA00023065"/>
    </source>
</evidence>
<keyword evidence="3" id="KW-0050">Antiport</keyword>
<evidence type="ECO:0000256" key="3">
    <source>
        <dbReference type="ARBA" id="ARBA00022449"/>
    </source>
</evidence>
<keyword evidence="6 10" id="KW-1133">Transmembrane helix</keyword>
<gene>
    <name evidence="11" type="ORF">ABC969_01070</name>
</gene>
<dbReference type="EMBL" id="JBDIMF010000001">
    <property type="protein sequence ID" value="MEN2785009.1"/>
    <property type="molecule type" value="Genomic_DNA"/>
</dbReference>
<evidence type="ECO:0000313" key="11">
    <source>
        <dbReference type="EMBL" id="MEN2785009.1"/>
    </source>
</evidence>
<dbReference type="InterPro" id="IPR050222">
    <property type="entry name" value="MATE_MdtK"/>
</dbReference>
<feature type="transmembrane region" description="Helical" evidence="10">
    <location>
        <begin position="238"/>
        <end position="263"/>
    </location>
</feature>
<evidence type="ECO:0000256" key="4">
    <source>
        <dbReference type="ARBA" id="ARBA00022475"/>
    </source>
</evidence>
<evidence type="ECO:0000256" key="8">
    <source>
        <dbReference type="ARBA" id="ARBA00023136"/>
    </source>
</evidence>
<feature type="transmembrane region" description="Helical" evidence="10">
    <location>
        <begin position="12"/>
        <end position="33"/>
    </location>
</feature>
<feature type="transmembrane region" description="Helical" evidence="10">
    <location>
        <begin position="132"/>
        <end position="153"/>
    </location>
</feature>
<feature type="transmembrane region" description="Helical" evidence="10">
    <location>
        <begin position="94"/>
        <end position="120"/>
    </location>
</feature>
<protein>
    <recommendedName>
        <fullName evidence="9">Multidrug-efflux transporter</fullName>
    </recommendedName>
</protein>
<evidence type="ECO:0000256" key="6">
    <source>
        <dbReference type="ARBA" id="ARBA00022989"/>
    </source>
</evidence>
<feature type="transmembrane region" description="Helical" evidence="10">
    <location>
        <begin position="165"/>
        <end position="186"/>
    </location>
</feature>
<dbReference type="PANTHER" id="PTHR43298:SF2">
    <property type="entry name" value="FMN_FAD EXPORTER YEEO-RELATED"/>
    <property type="match status" value="1"/>
</dbReference>
<organism evidence="11 12">
    <name type="scientific">Sphingomonas qilianensis</name>
    <dbReference type="NCBI Taxonomy" id="1736690"/>
    <lineage>
        <taxon>Bacteria</taxon>
        <taxon>Pseudomonadati</taxon>
        <taxon>Pseudomonadota</taxon>
        <taxon>Alphaproteobacteria</taxon>
        <taxon>Sphingomonadales</taxon>
        <taxon>Sphingomonadaceae</taxon>
        <taxon>Sphingomonas</taxon>
    </lineage>
</organism>
<reference evidence="11 12" key="1">
    <citation type="submission" date="2024-05" db="EMBL/GenBank/DDBJ databases">
        <authorList>
            <person name="Liu Q."/>
            <person name="Xin Y.-H."/>
        </authorList>
    </citation>
    <scope>NUCLEOTIDE SEQUENCE [LARGE SCALE GENOMIC DNA]</scope>
    <source>
        <strain evidence="11 12">CGMCC 1.15349</strain>
    </source>
</reference>
<evidence type="ECO:0000256" key="5">
    <source>
        <dbReference type="ARBA" id="ARBA00022692"/>
    </source>
</evidence>
<feature type="transmembrane region" description="Helical" evidence="10">
    <location>
        <begin position="416"/>
        <end position="435"/>
    </location>
</feature>
<accession>A0ABU9XMH1</accession>
<dbReference type="InterPro" id="IPR048279">
    <property type="entry name" value="MdtK-like"/>
</dbReference>
<feature type="transmembrane region" description="Helical" evidence="10">
    <location>
        <begin position="283"/>
        <end position="303"/>
    </location>
</feature>
<dbReference type="Pfam" id="PF01554">
    <property type="entry name" value="MatE"/>
    <property type="match status" value="2"/>
</dbReference>
<dbReference type="PANTHER" id="PTHR43298">
    <property type="entry name" value="MULTIDRUG RESISTANCE PROTEIN NORM-RELATED"/>
    <property type="match status" value="1"/>
</dbReference>
<comment type="caution">
    <text evidence="11">The sequence shown here is derived from an EMBL/GenBank/DDBJ whole genome shotgun (WGS) entry which is preliminary data.</text>
</comment>
<keyword evidence="5 10" id="KW-0812">Transmembrane</keyword>
<keyword evidence="7" id="KW-0406">Ion transport</keyword>
<feature type="transmembrane region" description="Helical" evidence="10">
    <location>
        <begin position="357"/>
        <end position="375"/>
    </location>
</feature>
<name>A0ABU9XMH1_9SPHN</name>
<keyword evidence="12" id="KW-1185">Reference proteome</keyword>